<feature type="non-terminal residue" evidence="2">
    <location>
        <position position="68"/>
    </location>
</feature>
<comment type="caution">
    <text evidence="2">The sequence shown here is derived from an EMBL/GenBank/DDBJ whole genome shotgun (WGS) entry which is preliminary data.</text>
</comment>
<organism evidence="2 3">
    <name type="scientific">Pectobacterium aquaticum</name>
    <dbReference type="NCBI Taxonomy" id="2204145"/>
    <lineage>
        <taxon>Bacteria</taxon>
        <taxon>Pseudomonadati</taxon>
        <taxon>Pseudomonadota</taxon>
        <taxon>Gammaproteobacteria</taxon>
        <taxon>Enterobacterales</taxon>
        <taxon>Pectobacteriaceae</taxon>
        <taxon>Pectobacterium</taxon>
    </lineage>
</organism>
<dbReference type="Proteomes" id="UP000256817">
    <property type="component" value="Unassembled WGS sequence"/>
</dbReference>
<evidence type="ECO:0000313" key="2">
    <source>
        <dbReference type="EMBL" id="RRO01658.1"/>
    </source>
</evidence>
<feature type="chain" id="PRO_5045861408" evidence="1">
    <location>
        <begin position="25"/>
        <end position="68"/>
    </location>
</feature>
<feature type="signal peptide" evidence="1">
    <location>
        <begin position="1"/>
        <end position="24"/>
    </location>
</feature>
<keyword evidence="3" id="KW-1185">Reference proteome</keyword>
<accession>A0A426ILI4</accession>
<sequence>MRGKWRQCKNMAFVGLIMMSTANAAEEPLRIRSVFDINSAFCAIKTNGVLGMDNRHSAVVGQGKIMNV</sequence>
<evidence type="ECO:0000313" key="3">
    <source>
        <dbReference type="Proteomes" id="UP000256817"/>
    </source>
</evidence>
<name>A0A426ILI4_9GAMM</name>
<gene>
    <name evidence="2" type="ORF">DMB85_020705</name>
</gene>
<dbReference type="EMBL" id="QHJW02000109">
    <property type="protein sequence ID" value="RRO01658.1"/>
    <property type="molecule type" value="Genomic_DNA"/>
</dbReference>
<reference evidence="2" key="1">
    <citation type="submission" date="2018-11" db="EMBL/GenBank/DDBJ databases">
        <title>Draft genome sequences of proposed Pectobacterium aquaticum sp. nov. isolated in France from fresh water.</title>
        <authorList>
            <person name="Pedron J."/>
            <person name="Barny M.A."/>
        </authorList>
    </citation>
    <scope>NUCLEOTIDE SEQUENCE [LARGE SCALE GENOMIC DNA]</scope>
    <source>
        <strain evidence="2">A35-S23-M15</strain>
    </source>
</reference>
<protein>
    <submittedName>
        <fullName evidence="2">Uncharacterized protein</fullName>
    </submittedName>
</protein>
<proteinExistence type="predicted"/>
<keyword evidence="1" id="KW-0732">Signal</keyword>
<evidence type="ECO:0000256" key="1">
    <source>
        <dbReference type="SAM" id="SignalP"/>
    </source>
</evidence>